<dbReference type="Pfam" id="PF00126">
    <property type="entry name" value="HTH_1"/>
    <property type="match status" value="1"/>
</dbReference>
<dbReference type="SUPFAM" id="SSF46785">
    <property type="entry name" value="Winged helix' DNA-binding domain"/>
    <property type="match status" value="1"/>
</dbReference>
<evidence type="ECO:0000256" key="4">
    <source>
        <dbReference type="ARBA" id="ARBA00023163"/>
    </source>
</evidence>
<dbReference type="InterPro" id="IPR036390">
    <property type="entry name" value="WH_DNA-bd_sf"/>
</dbReference>
<organism evidence="6 7">
    <name type="scientific">Vibrio tapetis subsp. tapetis</name>
    <dbReference type="NCBI Taxonomy" id="1671868"/>
    <lineage>
        <taxon>Bacteria</taxon>
        <taxon>Pseudomonadati</taxon>
        <taxon>Pseudomonadota</taxon>
        <taxon>Gammaproteobacteria</taxon>
        <taxon>Vibrionales</taxon>
        <taxon>Vibrionaceae</taxon>
        <taxon>Vibrio</taxon>
    </lineage>
</organism>
<dbReference type="InterPro" id="IPR005119">
    <property type="entry name" value="LysR_subst-bd"/>
</dbReference>
<dbReference type="InterPro" id="IPR058163">
    <property type="entry name" value="LysR-type_TF_proteobact-type"/>
</dbReference>
<dbReference type="PANTHER" id="PTHR30537">
    <property type="entry name" value="HTH-TYPE TRANSCRIPTIONAL REGULATOR"/>
    <property type="match status" value="1"/>
</dbReference>
<dbReference type="GO" id="GO:0003700">
    <property type="term" value="F:DNA-binding transcription factor activity"/>
    <property type="evidence" value="ECO:0007669"/>
    <property type="project" value="InterPro"/>
</dbReference>
<reference evidence="6 7" key="1">
    <citation type="submission" date="2017-10" db="EMBL/GenBank/DDBJ databases">
        <authorList>
            <person name="Banno H."/>
            <person name="Chua N.-H."/>
        </authorList>
    </citation>
    <scope>NUCLEOTIDE SEQUENCE [LARGE SCALE GENOMIC DNA]</scope>
    <source>
        <strain evidence="6">Vibrio tapetis CECT4600</strain>
    </source>
</reference>
<accession>A0A2N8ZK74</accession>
<keyword evidence="3" id="KW-0238">DNA-binding</keyword>
<evidence type="ECO:0000256" key="1">
    <source>
        <dbReference type="ARBA" id="ARBA00009437"/>
    </source>
</evidence>
<dbReference type="PRINTS" id="PR00039">
    <property type="entry name" value="HTHLYSR"/>
</dbReference>
<dbReference type="RefSeq" id="WP_102524591.1">
    <property type="nucleotide sequence ID" value="NZ_LT960612.1"/>
</dbReference>
<evidence type="ECO:0000256" key="2">
    <source>
        <dbReference type="ARBA" id="ARBA00023015"/>
    </source>
</evidence>
<comment type="similarity">
    <text evidence="1">Belongs to the LysR transcriptional regulatory family.</text>
</comment>
<evidence type="ECO:0000313" key="7">
    <source>
        <dbReference type="Proteomes" id="UP000235828"/>
    </source>
</evidence>
<feature type="domain" description="HTH lysR-type" evidence="5">
    <location>
        <begin position="5"/>
        <end position="62"/>
    </location>
</feature>
<dbReference type="InterPro" id="IPR036388">
    <property type="entry name" value="WH-like_DNA-bd_sf"/>
</dbReference>
<proteinExistence type="inferred from homology"/>
<dbReference type="Proteomes" id="UP000235828">
    <property type="component" value="Chromosome B"/>
</dbReference>
<evidence type="ECO:0000256" key="3">
    <source>
        <dbReference type="ARBA" id="ARBA00023125"/>
    </source>
</evidence>
<dbReference type="Gene3D" id="1.10.10.10">
    <property type="entry name" value="Winged helix-like DNA-binding domain superfamily/Winged helix DNA-binding domain"/>
    <property type="match status" value="1"/>
</dbReference>
<dbReference type="GO" id="GO:0006351">
    <property type="term" value="P:DNA-templated transcription"/>
    <property type="evidence" value="ECO:0007669"/>
    <property type="project" value="TreeGrafter"/>
</dbReference>
<keyword evidence="7" id="KW-1185">Reference proteome</keyword>
<dbReference type="PANTHER" id="PTHR30537:SF32">
    <property type="entry name" value="HTH-TYPE TRANSCRIPTIONAL REGULATOR DSDC"/>
    <property type="match status" value="1"/>
</dbReference>
<evidence type="ECO:0000259" key="5">
    <source>
        <dbReference type="PROSITE" id="PS50931"/>
    </source>
</evidence>
<dbReference type="InterPro" id="IPR000847">
    <property type="entry name" value="LysR_HTH_N"/>
</dbReference>
<keyword evidence="2" id="KW-0805">Transcription regulation</keyword>
<dbReference type="Pfam" id="PF03466">
    <property type="entry name" value="LysR_substrate"/>
    <property type="match status" value="1"/>
</dbReference>
<dbReference type="KEGG" id="vta:B0694"/>
<evidence type="ECO:0000313" key="6">
    <source>
        <dbReference type="EMBL" id="SON52305.1"/>
    </source>
</evidence>
<dbReference type="GO" id="GO:0043565">
    <property type="term" value="F:sequence-specific DNA binding"/>
    <property type="evidence" value="ECO:0007669"/>
    <property type="project" value="TreeGrafter"/>
</dbReference>
<keyword evidence="4" id="KW-0804">Transcription</keyword>
<dbReference type="EMBL" id="LT960612">
    <property type="protein sequence ID" value="SON52305.1"/>
    <property type="molecule type" value="Genomic_DNA"/>
</dbReference>
<dbReference type="SUPFAM" id="SSF53850">
    <property type="entry name" value="Periplasmic binding protein-like II"/>
    <property type="match status" value="1"/>
</dbReference>
<dbReference type="OrthoDB" id="5526340at2"/>
<sequence length="296" mass="33736">MRHLPPLNSLRAFEAAARLNSLTLAAEELSVTRAAVSQQVKQLEHFLSAKLFERVGAKLRLTEEAQFYLPLLTHTFDALANGTDHLFTRQNRQTLTLRVANSFAQQWLLPRLDDFLRRQPNIDIKIHTTTHPYPQQNDGVDIEIINGYGPFEQVNAKPLWQENWLAVASPNWLQKQGWQDASLEAVAQSKKLAIFGYQESWQSWFDAQGYANKVSSPYLQLEHSMLAIEAAKQSLGPLLVRSLLVENELKEGDLVLLHSYAMPSKSQHYLITNHQAQSHNQRENVAAFSQWLQSCI</sequence>
<protein>
    <submittedName>
        <fullName evidence="6">Transcriptional activator</fullName>
    </submittedName>
</protein>
<dbReference type="PROSITE" id="PS50931">
    <property type="entry name" value="HTH_LYSR"/>
    <property type="match status" value="1"/>
</dbReference>
<dbReference type="Gene3D" id="3.40.190.10">
    <property type="entry name" value="Periplasmic binding protein-like II"/>
    <property type="match status" value="2"/>
</dbReference>
<name>A0A2N8ZK74_9VIBR</name>
<gene>
    <name evidence="6" type="ORF">VTAP4600_B0694</name>
</gene>
<dbReference type="AlphaFoldDB" id="A0A2N8ZK74"/>